<name>A0ABU0PL88_9MICC</name>
<proteinExistence type="predicted"/>
<evidence type="ECO:0000313" key="3">
    <source>
        <dbReference type="Proteomes" id="UP001236806"/>
    </source>
</evidence>
<feature type="region of interest" description="Disordered" evidence="1">
    <location>
        <begin position="93"/>
        <end position="117"/>
    </location>
</feature>
<protein>
    <submittedName>
        <fullName evidence="2">Uncharacterized protein</fullName>
    </submittedName>
</protein>
<feature type="compositionally biased region" description="Polar residues" evidence="1">
    <location>
        <begin position="101"/>
        <end position="112"/>
    </location>
</feature>
<dbReference type="EMBL" id="JAUSXB010000001">
    <property type="protein sequence ID" value="MDQ0674728.1"/>
    <property type="molecule type" value="Genomic_DNA"/>
</dbReference>
<keyword evidence="3" id="KW-1185">Reference proteome</keyword>
<accession>A0ABU0PL88</accession>
<dbReference type="RefSeq" id="WP_306636519.1">
    <property type="nucleotide sequence ID" value="NZ_JAUSXB010000001.1"/>
</dbReference>
<dbReference type="Proteomes" id="UP001236806">
    <property type="component" value="Unassembled WGS sequence"/>
</dbReference>
<sequence length="152" mass="16272">MAIHGHHADIVADIKGLPEFKDWASTLPSACPSTPLINAVPGGTDKTTSTDIVQLTCYGNCSGYFPGFADDDQQVAQWMEDLYTVAPQLRGRVPSMYTPKPGSTASPYSAPSGQKPLPQLQRSIRSLHFAGYYTSETAGTHGAPPRSIALLH</sequence>
<evidence type="ECO:0000256" key="1">
    <source>
        <dbReference type="SAM" id="MobiDB-lite"/>
    </source>
</evidence>
<gene>
    <name evidence="2" type="ORF">QFZ36_002289</name>
</gene>
<organism evidence="2 3">
    <name type="scientific">Pseudarthrobacter siccitolerans</name>
    <dbReference type="NCBI Taxonomy" id="861266"/>
    <lineage>
        <taxon>Bacteria</taxon>
        <taxon>Bacillati</taxon>
        <taxon>Actinomycetota</taxon>
        <taxon>Actinomycetes</taxon>
        <taxon>Micrococcales</taxon>
        <taxon>Micrococcaceae</taxon>
        <taxon>Pseudarthrobacter</taxon>
    </lineage>
</organism>
<comment type="caution">
    <text evidence="2">The sequence shown here is derived from an EMBL/GenBank/DDBJ whole genome shotgun (WGS) entry which is preliminary data.</text>
</comment>
<reference evidence="2 3" key="1">
    <citation type="submission" date="2023-07" db="EMBL/GenBank/DDBJ databases">
        <title>Comparative genomics of wheat-associated soil bacteria to identify genetic determinants of phenazine resistance.</title>
        <authorList>
            <person name="Mouncey N."/>
        </authorList>
    </citation>
    <scope>NUCLEOTIDE SEQUENCE [LARGE SCALE GENOMIC DNA]</scope>
    <source>
        <strain evidence="2 3">W1I3</strain>
    </source>
</reference>
<evidence type="ECO:0000313" key="2">
    <source>
        <dbReference type="EMBL" id="MDQ0674728.1"/>
    </source>
</evidence>